<feature type="transmembrane region" description="Helical" evidence="7">
    <location>
        <begin position="159"/>
        <end position="179"/>
    </location>
</feature>
<proteinExistence type="predicted"/>
<feature type="transmembrane region" description="Helical" evidence="7">
    <location>
        <begin position="133"/>
        <end position="152"/>
    </location>
</feature>
<dbReference type="AlphaFoldDB" id="A0A8H5GKV7"/>
<dbReference type="Gene3D" id="1.20.1560.10">
    <property type="entry name" value="ABC transporter type 1, transmembrane domain"/>
    <property type="match status" value="1"/>
</dbReference>
<keyword evidence="1" id="KW-0813">Transport</keyword>
<gene>
    <name evidence="9" type="ORF">D9757_010851</name>
</gene>
<evidence type="ECO:0000259" key="8">
    <source>
        <dbReference type="PROSITE" id="PS50929"/>
    </source>
</evidence>
<sequence length="686" mass="78012">MLTSCDSRLTTVVHLRALAQGTLVQRQQERISRRCQMALDIALPVLVVLITFLHDTLLAFHSAIPKSAICLWSYITSPFQNFLTPLDFDEPVGHPLPKPRLKSQALVVLAMMQASGWLATLVYTFIIRDTTTMIRASLVFIAWLYVSVRIMVKLPCTPPYSSILFASLHAFVSFFNILFDAPETITWIHIVDLLVPLIFVWLAGTFPLQNIQPGERVANKDDMPSVALTCPEDSANLWTWFTFAFVEPIFTIANQRTLGETDVWSLSPYFKHKNLFNKYLEYREKNPAHSLIRFLLVSNSLDLILDVTLELWTAVIGFVPAYALRKILSTMEDNTPKNRKTAYFWAFITFLAHLSFAQKDLIQQWHTRRCYERTRGQLFCIIHYKALKRQDVNGQVDTEGKSNSADLGKIVNLMQGDSYALAQRFWEFSAIVASPIRLIIALIFLYDVLGWTAISGVVVVLIAYVLNYPLARYNIYITRQSWEAKDTRMTVVNELLQNIRFLKFYGWEYHWGGKASGKREEELSWRVRENIVDTAISFIWTWMPSATALISFLSYTLIAKQRLTVSVAFTAIALFSQLQEPMTALPGQFFAMLHAYVSMQRIEHYLEEEEVPVWVSGLSSSSFPESDGRIGFSDATFKWPKSSISNDNFRLGPLDVFFPKGKVSLISGPTGSGKSAMLSAILGGRL</sequence>
<evidence type="ECO:0000313" key="9">
    <source>
        <dbReference type="EMBL" id="KAF5366949.1"/>
    </source>
</evidence>
<evidence type="ECO:0000313" key="10">
    <source>
        <dbReference type="Proteomes" id="UP000518752"/>
    </source>
</evidence>
<feature type="transmembrane region" description="Helical" evidence="7">
    <location>
        <begin position="535"/>
        <end position="558"/>
    </location>
</feature>
<dbReference type="SUPFAM" id="SSF52540">
    <property type="entry name" value="P-loop containing nucleoside triphosphate hydrolases"/>
    <property type="match status" value="1"/>
</dbReference>
<dbReference type="GO" id="GO:0005524">
    <property type="term" value="F:ATP binding"/>
    <property type="evidence" value="ECO:0007669"/>
    <property type="project" value="UniProtKB-KW"/>
</dbReference>
<dbReference type="Pfam" id="PF00664">
    <property type="entry name" value="ABC_membrane"/>
    <property type="match status" value="1"/>
</dbReference>
<accession>A0A8H5GKV7</accession>
<evidence type="ECO:0000256" key="2">
    <source>
        <dbReference type="ARBA" id="ARBA00022692"/>
    </source>
</evidence>
<dbReference type="GO" id="GO:0016020">
    <property type="term" value="C:membrane"/>
    <property type="evidence" value="ECO:0007669"/>
    <property type="project" value="InterPro"/>
</dbReference>
<dbReference type="PROSITE" id="PS50929">
    <property type="entry name" value="ABC_TM1F"/>
    <property type="match status" value="1"/>
</dbReference>
<evidence type="ECO:0000256" key="5">
    <source>
        <dbReference type="ARBA" id="ARBA00022989"/>
    </source>
</evidence>
<dbReference type="PANTHER" id="PTHR24223">
    <property type="entry name" value="ATP-BINDING CASSETTE SUB-FAMILY C"/>
    <property type="match status" value="1"/>
</dbReference>
<dbReference type="InterPro" id="IPR050173">
    <property type="entry name" value="ABC_transporter_C-like"/>
</dbReference>
<comment type="caution">
    <text evidence="9">The sequence shown here is derived from an EMBL/GenBank/DDBJ whole genome shotgun (WGS) entry which is preliminary data.</text>
</comment>
<feature type="transmembrane region" description="Helical" evidence="7">
    <location>
        <begin position="185"/>
        <end position="206"/>
    </location>
</feature>
<dbReference type="PANTHER" id="PTHR24223:SF415">
    <property type="entry name" value="FI20190P1"/>
    <property type="match status" value="1"/>
</dbReference>
<keyword evidence="3" id="KW-0547">Nucleotide-binding</keyword>
<evidence type="ECO:0000256" key="3">
    <source>
        <dbReference type="ARBA" id="ARBA00022741"/>
    </source>
</evidence>
<dbReference type="CDD" id="cd18596">
    <property type="entry name" value="ABC_6TM_VMR1_D1_like"/>
    <property type="match status" value="1"/>
</dbReference>
<dbReference type="InterPro" id="IPR027417">
    <property type="entry name" value="P-loop_NTPase"/>
</dbReference>
<evidence type="ECO:0000256" key="6">
    <source>
        <dbReference type="ARBA" id="ARBA00023136"/>
    </source>
</evidence>
<dbReference type="GO" id="GO:0140359">
    <property type="term" value="F:ABC-type transporter activity"/>
    <property type="evidence" value="ECO:0007669"/>
    <property type="project" value="InterPro"/>
</dbReference>
<keyword evidence="4" id="KW-0067">ATP-binding</keyword>
<keyword evidence="2 7" id="KW-0812">Transmembrane</keyword>
<feature type="domain" description="ABC transmembrane type-1" evidence="8">
    <location>
        <begin position="313"/>
        <end position="589"/>
    </location>
</feature>
<feature type="transmembrane region" description="Helical" evidence="7">
    <location>
        <begin position="451"/>
        <end position="470"/>
    </location>
</feature>
<dbReference type="EMBL" id="JAACJN010000146">
    <property type="protein sequence ID" value="KAF5366949.1"/>
    <property type="molecule type" value="Genomic_DNA"/>
</dbReference>
<protein>
    <recommendedName>
        <fullName evidence="8">ABC transmembrane type-1 domain-containing protein</fullName>
    </recommendedName>
</protein>
<keyword evidence="6 7" id="KW-0472">Membrane</keyword>
<dbReference type="Proteomes" id="UP000518752">
    <property type="component" value="Unassembled WGS sequence"/>
</dbReference>
<keyword evidence="5 7" id="KW-1133">Transmembrane helix</keyword>
<dbReference type="InterPro" id="IPR036640">
    <property type="entry name" value="ABC1_TM_sf"/>
</dbReference>
<feature type="transmembrane region" description="Helical" evidence="7">
    <location>
        <begin position="105"/>
        <end position="127"/>
    </location>
</feature>
<name>A0A8H5GKV7_9AGAR</name>
<keyword evidence="10" id="KW-1185">Reference proteome</keyword>
<organism evidence="9 10">
    <name type="scientific">Collybiopsis confluens</name>
    <dbReference type="NCBI Taxonomy" id="2823264"/>
    <lineage>
        <taxon>Eukaryota</taxon>
        <taxon>Fungi</taxon>
        <taxon>Dikarya</taxon>
        <taxon>Basidiomycota</taxon>
        <taxon>Agaricomycotina</taxon>
        <taxon>Agaricomycetes</taxon>
        <taxon>Agaricomycetidae</taxon>
        <taxon>Agaricales</taxon>
        <taxon>Marasmiineae</taxon>
        <taxon>Omphalotaceae</taxon>
        <taxon>Collybiopsis</taxon>
    </lineage>
</organism>
<evidence type="ECO:0000256" key="7">
    <source>
        <dbReference type="SAM" id="Phobius"/>
    </source>
</evidence>
<evidence type="ECO:0000256" key="1">
    <source>
        <dbReference type="ARBA" id="ARBA00022448"/>
    </source>
</evidence>
<dbReference type="SUPFAM" id="SSF90123">
    <property type="entry name" value="ABC transporter transmembrane region"/>
    <property type="match status" value="1"/>
</dbReference>
<reference evidence="9 10" key="1">
    <citation type="journal article" date="2020" name="ISME J.">
        <title>Uncovering the hidden diversity of litter-decomposition mechanisms in mushroom-forming fungi.</title>
        <authorList>
            <person name="Floudas D."/>
            <person name="Bentzer J."/>
            <person name="Ahren D."/>
            <person name="Johansson T."/>
            <person name="Persson P."/>
            <person name="Tunlid A."/>
        </authorList>
    </citation>
    <scope>NUCLEOTIDE SEQUENCE [LARGE SCALE GENOMIC DNA]</scope>
    <source>
        <strain evidence="9 10">CBS 406.79</strain>
    </source>
</reference>
<feature type="transmembrane region" description="Helical" evidence="7">
    <location>
        <begin position="41"/>
        <end position="60"/>
    </location>
</feature>
<dbReference type="InterPro" id="IPR011527">
    <property type="entry name" value="ABC1_TM_dom"/>
</dbReference>
<dbReference type="OrthoDB" id="6500128at2759"/>
<dbReference type="Gene3D" id="3.40.50.300">
    <property type="entry name" value="P-loop containing nucleotide triphosphate hydrolases"/>
    <property type="match status" value="1"/>
</dbReference>
<evidence type="ECO:0000256" key="4">
    <source>
        <dbReference type="ARBA" id="ARBA00022840"/>
    </source>
</evidence>